<keyword evidence="2" id="KW-0812">Transmembrane</keyword>
<comment type="caution">
    <text evidence="4">The sequence shown here is derived from an EMBL/GenBank/DDBJ whole genome shotgun (WGS) entry which is preliminary data.</text>
</comment>
<feature type="transmembrane region" description="Helical" evidence="2">
    <location>
        <begin position="492"/>
        <end position="511"/>
    </location>
</feature>
<feature type="transmembrane region" description="Helical" evidence="2">
    <location>
        <begin position="620"/>
        <end position="645"/>
    </location>
</feature>
<evidence type="ECO:0000259" key="3">
    <source>
        <dbReference type="Pfam" id="PF10145"/>
    </source>
</evidence>
<keyword evidence="1" id="KW-1188">Viral release from host cell</keyword>
<dbReference type="PANTHER" id="PTHR37813">
    <property type="entry name" value="FELS-2 PROPHAGE PROTEIN"/>
    <property type="match status" value="1"/>
</dbReference>
<accession>A0ABM9MSP1</accession>
<dbReference type="EMBL" id="CAUZLR010000004">
    <property type="protein sequence ID" value="CAK1237406.1"/>
    <property type="molecule type" value="Genomic_DNA"/>
</dbReference>
<evidence type="ECO:0000313" key="4">
    <source>
        <dbReference type="EMBL" id="CAK1237406.1"/>
    </source>
</evidence>
<evidence type="ECO:0000256" key="2">
    <source>
        <dbReference type="SAM" id="Phobius"/>
    </source>
</evidence>
<proteinExistence type="predicted"/>
<evidence type="ECO:0000256" key="1">
    <source>
        <dbReference type="ARBA" id="ARBA00022612"/>
    </source>
</evidence>
<feature type="transmembrane region" description="Helical" evidence="2">
    <location>
        <begin position="657"/>
        <end position="680"/>
    </location>
</feature>
<dbReference type="InterPro" id="IPR010090">
    <property type="entry name" value="Phage_tape_meas"/>
</dbReference>
<organism evidence="4 5">
    <name type="scientific">Fructobacillus fructosus</name>
    <dbReference type="NCBI Taxonomy" id="1631"/>
    <lineage>
        <taxon>Bacteria</taxon>
        <taxon>Bacillati</taxon>
        <taxon>Bacillota</taxon>
        <taxon>Bacilli</taxon>
        <taxon>Lactobacillales</taxon>
        <taxon>Lactobacillaceae</taxon>
        <taxon>Fructobacillus</taxon>
    </lineage>
</organism>
<dbReference type="NCBIfam" id="TIGR01760">
    <property type="entry name" value="tape_meas_TP901"/>
    <property type="match status" value="1"/>
</dbReference>
<dbReference type="RefSeq" id="WP_338346094.1">
    <property type="nucleotide sequence ID" value="NZ_CAUZLR010000004.1"/>
</dbReference>
<dbReference type="PANTHER" id="PTHR37813:SF1">
    <property type="entry name" value="FELS-2 PROPHAGE PROTEIN"/>
    <property type="match status" value="1"/>
</dbReference>
<protein>
    <submittedName>
        <fullName evidence="4">Phage-related protein</fullName>
    </submittedName>
</protein>
<name>A0ABM9MSP1_9LACO</name>
<reference evidence="4 5" key="1">
    <citation type="submission" date="2023-10" db="EMBL/GenBank/DDBJ databases">
        <authorList>
            <person name="Botero Cardona J."/>
        </authorList>
    </citation>
    <scope>NUCLEOTIDE SEQUENCE [LARGE SCALE GENOMIC DNA]</scope>
    <source>
        <strain evidence="4 5">R-54839</strain>
    </source>
</reference>
<keyword evidence="2" id="KW-0472">Membrane</keyword>
<keyword evidence="5" id="KW-1185">Reference proteome</keyword>
<evidence type="ECO:0000313" key="5">
    <source>
        <dbReference type="Proteomes" id="UP001314261"/>
    </source>
</evidence>
<sequence>MAEQYEVKAVYSADITAFSAGVQTAIASMSNFNRTAQDSTSKVYNSLKSVGKAMTVVGAATTAAGMKSIKSFGDFQQSLNQAAVIAGGTAKDISGLSDVANKMGADLPLSAQNAAEAMVAMARDGASINTIKEEFPAIARAATAAGEDLQTTAGVVQQSMNIWGKSLDGSSQAAAILTQTANLSNASIGSMQQALATIGGTASNAGVSMQDTSTAIGLLTNRGFSAAQASQDLNHAMLMMQAPSSVAAKQMDALGISFTDAQGNMKQFPQILTEISQKMDGMSSSDKAAALKNMFGTSGMGAILPLLDSINDKSGNTTTSWNAFSDAMQQASANGQVSTDFLNNQATEMQKNIGSKIEQLGGNWEQLRNKSLESKGGVSAAFIDMTNGALNWASASNAPFAKMTQNFIALTPVIGPAVTGMGTFLTHAQKIGSAAGSVISTVGNVGKTASSLTKIAMGAEGAREGLENLAKSSKIAAAANGLLNLSFLASPITWIVVGIVAVVAALTLFFTKTKAGQQIWKGFVDWLGQAWNGLVGVANTVWKSISDAFTVVVDVIKTVWQPIGEFFSGLWNGIVEFAKGVWKDFSDGMAPIVDAFKNLWQPLSEFFHILFDGIIANLKIVFTPVIAMFTGIVGAIKIAWAFLVPYFQGIWTAVQDVIFPVLNVIANTIGMWASVVWDVIKTAFNSIMITIQTVWNIITTIISTAWNNITTLISGAINVISGIIKLFTDLFKGNWSAVWDDAKNIVSTIWNTISSIFSNSLSGIGKIAGELGHWIVSQLQNAWNGLGSIVSSIWNGVKNIINSAMHIDLWGAGKAIIDGFVKGLKSAWEAGKNFVSGIASWIKKHKGPISYDKVLLTPAGNAIMSGLNSGLMTGFKDVKSNVSGMAGAIANSFGSTNLAYSMTPVTSGFDLNDNGTVSMSLENNKQPANINIGMSQSTYSAYVDDISNQQGKSYDLRKNNAVSVY</sequence>
<keyword evidence="2" id="KW-1133">Transmembrane helix</keyword>
<dbReference type="Pfam" id="PF10145">
    <property type="entry name" value="PhageMin_Tail"/>
    <property type="match status" value="1"/>
</dbReference>
<feature type="domain" description="Phage tail tape measure protein" evidence="3">
    <location>
        <begin position="98"/>
        <end position="296"/>
    </location>
</feature>
<gene>
    <name evidence="4" type="ORF">R54839_PPFHFPJH_00730</name>
</gene>
<dbReference type="Proteomes" id="UP001314261">
    <property type="component" value="Unassembled WGS sequence"/>
</dbReference>
<dbReference type="Gene3D" id="1.20.120.20">
    <property type="entry name" value="Apolipoprotein"/>
    <property type="match status" value="1"/>
</dbReference>